<evidence type="ECO:0000256" key="1">
    <source>
        <dbReference type="SAM" id="Phobius"/>
    </source>
</evidence>
<evidence type="ECO:0000313" key="2">
    <source>
        <dbReference type="EMBL" id="MBM7613575.1"/>
    </source>
</evidence>
<dbReference type="EMBL" id="JAFBEE010000001">
    <property type="protein sequence ID" value="MBM7613575.1"/>
    <property type="molecule type" value="Genomic_DNA"/>
</dbReference>
<evidence type="ECO:0000313" key="3">
    <source>
        <dbReference type="Proteomes" id="UP001314796"/>
    </source>
</evidence>
<evidence type="ECO:0008006" key="4">
    <source>
        <dbReference type="Google" id="ProtNLM"/>
    </source>
</evidence>
<protein>
    <recommendedName>
        <fullName evidence="4">DUF4321 domain-containing protein</fullName>
    </recommendedName>
</protein>
<gene>
    <name evidence="2" type="ORF">JOC73_000083</name>
</gene>
<sequence length="82" mass="8864">MSRYRNPWLLILLLVTGVVLGSLIANAFGKAVPLLSYGPGPMGLKDLDVNLGVLYFNVTLLLQINVASLIGLLLAVLIFNRL</sequence>
<dbReference type="InterPro" id="IPR025470">
    <property type="entry name" value="DUF4321"/>
</dbReference>
<dbReference type="Proteomes" id="UP001314796">
    <property type="component" value="Unassembled WGS sequence"/>
</dbReference>
<keyword evidence="1" id="KW-0812">Transmembrane</keyword>
<dbReference type="Pfam" id="PF14209">
    <property type="entry name" value="DUF4321"/>
    <property type="match status" value="1"/>
</dbReference>
<reference evidence="2 3" key="1">
    <citation type="submission" date="2021-01" db="EMBL/GenBank/DDBJ databases">
        <title>Genomic Encyclopedia of Type Strains, Phase IV (KMG-IV): sequencing the most valuable type-strain genomes for metagenomic binning, comparative biology and taxonomic classification.</title>
        <authorList>
            <person name="Goeker M."/>
        </authorList>
    </citation>
    <scope>NUCLEOTIDE SEQUENCE [LARGE SCALE GENOMIC DNA]</scope>
    <source>
        <strain evidence="2 3">DSM 25890</strain>
    </source>
</reference>
<proteinExistence type="predicted"/>
<dbReference type="RefSeq" id="WP_204399866.1">
    <property type="nucleotide sequence ID" value="NZ_JAFBEE010000001.1"/>
</dbReference>
<comment type="caution">
    <text evidence="2">The sequence shown here is derived from an EMBL/GenBank/DDBJ whole genome shotgun (WGS) entry which is preliminary data.</text>
</comment>
<feature type="transmembrane region" description="Helical" evidence="1">
    <location>
        <begin position="53"/>
        <end position="79"/>
    </location>
</feature>
<organism evidence="2 3">
    <name type="scientific">Alkaliphilus hydrothermalis</name>
    <dbReference type="NCBI Taxonomy" id="1482730"/>
    <lineage>
        <taxon>Bacteria</taxon>
        <taxon>Bacillati</taxon>
        <taxon>Bacillota</taxon>
        <taxon>Clostridia</taxon>
        <taxon>Peptostreptococcales</taxon>
        <taxon>Natronincolaceae</taxon>
        <taxon>Alkaliphilus</taxon>
    </lineage>
</organism>
<keyword evidence="1" id="KW-1133">Transmembrane helix</keyword>
<keyword evidence="3" id="KW-1185">Reference proteome</keyword>
<name>A0ABS2NKV1_9FIRM</name>
<keyword evidence="1" id="KW-0472">Membrane</keyword>
<accession>A0ABS2NKV1</accession>